<keyword evidence="5" id="KW-0963">Cytoplasm</keyword>
<dbReference type="InterPro" id="IPR026590">
    <property type="entry name" value="Ssirtuin_cat_dom"/>
</dbReference>
<dbReference type="Gene3D" id="3.30.1600.10">
    <property type="entry name" value="SIR2/SIRT2 'Small Domain"/>
    <property type="match status" value="1"/>
</dbReference>
<dbReference type="KEGG" id="aeh:Mlg_0749"/>
<feature type="active site" description="Proton acceptor" evidence="5 6">
    <location>
        <position position="139"/>
    </location>
</feature>
<feature type="binding site" evidence="5">
    <location>
        <begin position="121"/>
        <end position="124"/>
    </location>
    <ligand>
        <name>NAD(+)</name>
        <dbReference type="ChEBI" id="CHEBI:57540"/>
    </ligand>
</feature>
<feature type="binding site" evidence="5 6">
    <location>
        <position position="198"/>
    </location>
    <ligand>
        <name>Zn(2+)</name>
        <dbReference type="ChEBI" id="CHEBI:29105"/>
    </ligand>
</feature>
<dbReference type="PANTHER" id="PTHR11085">
    <property type="entry name" value="NAD-DEPENDENT PROTEIN DEACYLASE SIRTUIN-5, MITOCHONDRIAL-RELATED"/>
    <property type="match status" value="1"/>
</dbReference>
<comment type="catalytic activity">
    <reaction evidence="5">
        <text>N(6)-acetyl-L-lysyl-[protein] + NAD(+) + H2O = 2''-O-acetyl-ADP-D-ribose + nicotinamide + L-lysyl-[protein]</text>
        <dbReference type="Rhea" id="RHEA:43636"/>
        <dbReference type="Rhea" id="RHEA-COMP:9752"/>
        <dbReference type="Rhea" id="RHEA-COMP:10731"/>
        <dbReference type="ChEBI" id="CHEBI:15377"/>
        <dbReference type="ChEBI" id="CHEBI:17154"/>
        <dbReference type="ChEBI" id="CHEBI:29969"/>
        <dbReference type="ChEBI" id="CHEBI:57540"/>
        <dbReference type="ChEBI" id="CHEBI:61930"/>
        <dbReference type="ChEBI" id="CHEBI:83767"/>
        <dbReference type="EC" id="2.3.1.286"/>
    </reaction>
</comment>
<dbReference type="Gene3D" id="3.40.50.1220">
    <property type="entry name" value="TPP-binding domain"/>
    <property type="match status" value="1"/>
</dbReference>
<evidence type="ECO:0000313" key="8">
    <source>
        <dbReference type="EMBL" id="ABI56103.1"/>
    </source>
</evidence>
<name>Q0AAN4_ALKEH</name>
<feature type="binding site" evidence="5 6">
    <location>
        <position position="147"/>
    </location>
    <ligand>
        <name>Zn(2+)</name>
        <dbReference type="ChEBI" id="CHEBI:29105"/>
    </ligand>
</feature>
<dbReference type="GO" id="GO:0005737">
    <property type="term" value="C:cytoplasm"/>
    <property type="evidence" value="ECO:0007669"/>
    <property type="project" value="UniProtKB-SubCell"/>
</dbReference>
<feature type="domain" description="Deacetylase sirtuin-type" evidence="7">
    <location>
        <begin position="15"/>
        <end position="296"/>
    </location>
</feature>
<keyword evidence="2 5" id="KW-0479">Metal-binding</keyword>
<dbReference type="InterPro" id="IPR029035">
    <property type="entry name" value="DHS-like_NAD/FAD-binding_dom"/>
</dbReference>
<comment type="caution">
    <text evidence="5">Lacks conserved residue(s) required for the propagation of feature annotation.</text>
</comment>
<protein>
    <recommendedName>
        <fullName evidence="5">NAD-dependent protein deacetylase</fullName>
        <ecNumber evidence="5">2.3.1.286</ecNumber>
    </recommendedName>
    <alternativeName>
        <fullName evidence="5">Regulatory protein SIR2 homolog</fullName>
    </alternativeName>
</protein>
<dbReference type="PANTHER" id="PTHR11085:SF10">
    <property type="entry name" value="NAD-DEPENDENT PROTEIN DEACYLASE SIRTUIN-5, MITOCHONDRIAL-RELATED"/>
    <property type="match status" value="1"/>
</dbReference>
<gene>
    <name evidence="5" type="primary">cobB</name>
    <name evidence="8" type="ordered locus">Mlg_0749</name>
</gene>
<keyword evidence="1 5" id="KW-0808">Transferase</keyword>
<proteinExistence type="inferred from homology"/>
<dbReference type="EC" id="2.3.1.286" evidence="5"/>
<organism evidence="8 9">
    <name type="scientific">Alkalilimnicola ehrlichii (strain ATCC BAA-1101 / DSM 17681 / MLHE-1)</name>
    <dbReference type="NCBI Taxonomy" id="187272"/>
    <lineage>
        <taxon>Bacteria</taxon>
        <taxon>Pseudomonadati</taxon>
        <taxon>Pseudomonadota</taxon>
        <taxon>Gammaproteobacteria</taxon>
        <taxon>Chromatiales</taxon>
        <taxon>Ectothiorhodospiraceae</taxon>
        <taxon>Alkalilimnicola</taxon>
    </lineage>
</organism>
<dbReference type="SUPFAM" id="SSF52467">
    <property type="entry name" value="DHS-like NAD/FAD-binding domain"/>
    <property type="match status" value="1"/>
</dbReference>
<dbReference type="PROSITE" id="PS50305">
    <property type="entry name" value="SIRTUIN"/>
    <property type="match status" value="1"/>
</dbReference>
<dbReference type="InterPro" id="IPR026591">
    <property type="entry name" value="Sirtuin_cat_small_dom_sf"/>
</dbReference>
<feature type="binding site" evidence="5 6">
    <location>
        <position position="201"/>
    </location>
    <ligand>
        <name>Zn(2+)</name>
        <dbReference type="ChEBI" id="CHEBI:29105"/>
    </ligand>
</feature>
<dbReference type="AlphaFoldDB" id="Q0AAN4"/>
<evidence type="ECO:0000313" key="9">
    <source>
        <dbReference type="Proteomes" id="UP000001962"/>
    </source>
</evidence>
<dbReference type="Proteomes" id="UP000001962">
    <property type="component" value="Chromosome"/>
</dbReference>
<evidence type="ECO:0000259" key="7">
    <source>
        <dbReference type="PROSITE" id="PS50305"/>
    </source>
</evidence>
<comment type="subcellular location">
    <subcellularLocation>
        <location evidence="5">Cytoplasm</location>
    </subcellularLocation>
</comment>
<dbReference type="GO" id="GO:0017136">
    <property type="term" value="F:histone deacetylase activity, NAD-dependent"/>
    <property type="evidence" value="ECO:0007669"/>
    <property type="project" value="TreeGrafter"/>
</dbReference>
<keyword evidence="9" id="KW-1185">Reference proteome</keyword>
<evidence type="ECO:0000256" key="6">
    <source>
        <dbReference type="PROSITE-ProRule" id="PRU00236"/>
    </source>
</evidence>
<feature type="binding site" evidence="5">
    <location>
        <position position="282"/>
    </location>
    <ligand>
        <name>NAD(+)</name>
        <dbReference type="ChEBI" id="CHEBI:57540"/>
    </ligand>
</feature>
<dbReference type="Pfam" id="PF02146">
    <property type="entry name" value="SIR2"/>
    <property type="match status" value="1"/>
</dbReference>
<feature type="binding site" evidence="5">
    <location>
        <begin position="238"/>
        <end position="240"/>
    </location>
    <ligand>
        <name>NAD(+)</name>
        <dbReference type="ChEBI" id="CHEBI:57540"/>
    </ligand>
</feature>
<dbReference type="InterPro" id="IPR050134">
    <property type="entry name" value="NAD-dep_sirtuin_deacylases"/>
</dbReference>
<dbReference type="RefSeq" id="WP_011628498.1">
    <property type="nucleotide sequence ID" value="NC_008340.1"/>
</dbReference>
<dbReference type="eggNOG" id="COG0846">
    <property type="taxonomic scope" value="Bacteria"/>
</dbReference>
<feature type="binding site" evidence="5">
    <location>
        <begin position="264"/>
        <end position="266"/>
    </location>
    <ligand>
        <name>NAD(+)</name>
        <dbReference type="ChEBI" id="CHEBI:57540"/>
    </ligand>
</feature>
<dbReference type="GO" id="GO:0008270">
    <property type="term" value="F:zinc ion binding"/>
    <property type="evidence" value="ECO:0007669"/>
    <property type="project" value="UniProtKB-UniRule"/>
</dbReference>
<evidence type="ECO:0000256" key="1">
    <source>
        <dbReference type="ARBA" id="ARBA00022679"/>
    </source>
</evidence>
<evidence type="ECO:0000256" key="4">
    <source>
        <dbReference type="ARBA" id="ARBA00023027"/>
    </source>
</evidence>
<dbReference type="InterPro" id="IPR003000">
    <property type="entry name" value="Sirtuin"/>
</dbReference>
<evidence type="ECO:0000256" key="3">
    <source>
        <dbReference type="ARBA" id="ARBA00022833"/>
    </source>
</evidence>
<evidence type="ECO:0000256" key="2">
    <source>
        <dbReference type="ARBA" id="ARBA00022723"/>
    </source>
</evidence>
<dbReference type="HOGENOM" id="CLU_023643_3_2_6"/>
<keyword evidence="4 5" id="KW-0520">NAD</keyword>
<comment type="function">
    <text evidence="5">NAD-dependent protein deacetylase which modulates the activities of several enzymes which are inactive in their acetylated form.</text>
</comment>
<dbReference type="EMBL" id="CP000453">
    <property type="protein sequence ID" value="ABI56103.1"/>
    <property type="molecule type" value="Genomic_DNA"/>
</dbReference>
<dbReference type="NCBIfam" id="NF003738">
    <property type="entry name" value="PRK05333.1"/>
    <property type="match status" value="1"/>
</dbReference>
<sequence length="296" mass="31943">MSAAVPIRMPDVRRWPEVDVPVADAGALAAFLLRHPRTLVLTGAGISTGSGIPAYRDREGRWVHRQPMQYQAFMGSDRLRRRYWARSYLGWPRMQQARPNPAHSALASLQQAGHLGGLVTQNVDRLHHKAGSPSVTELHGTLSEVVCQDCGRREPRESLQAELSALNPGWVAAVHGLNPDGDAELDEDVYDDFRIAHCHGCGGVLKPDVVFFGESVPSARVTAVRAALAISDAVLVVGSSLVVWSGYRFAREAAAQGKPVVAINQGRTRADGLLRFKVEAPCDAVLPAVAQQLSGA</sequence>
<comment type="cofactor">
    <cofactor evidence="5">
        <name>Zn(2+)</name>
        <dbReference type="ChEBI" id="CHEBI:29105"/>
    </cofactor>
    <text evidence="5">Binds 1 zinc ion per subunit.</text>
</comment>
<keyword evidence="3 5" id="KW-0862">Zinc</keyword>
<reference evidence="9" key="1">
    <citation type="submission" date="2006-08" db="EMBL/GenBank/DDBJ databases">
        <title>Complete sequence of Alkalilimnicola ehrilichei MLHE-1.</title>
        <authorList>
            <person name="Copeland A."/>
            <person name="Lucas S."/>
            <person name="Lapidus A."/>
            <person name="Barry K."/>
            <person name="Detter J.C."/>
            <person name="Glavina del Rio T."/>
            <person name="Hammon N."/>
            <person name="Israni S."/>
            <person name="Dalin E."/>
            <person name="Tice H."/>
            <person name="Pitluck S."/>
            <person name="Sims D."/>
            <person name="Brettin T."/>
            <person name="Bruce D."/>
            <person name="Han C."/>
            <person name="Tapia R."/>
            <person name="Gilna P."/>
            <person name="Schmutz J."/>
            <person name="Larimer F."/>
            <person name="Land M."/>
            <person name="Hauser L."/>
            <person name="Kyrpides N."/>
            <person name="Mikhailova N."/>
            <person name="Oremland R.S."/>
            <person name="Hoeft S.E."/>
            <person name="Switzer-Blum J."/>
            <person name="Kulp T."/>
            <person name="King G."/>
            <person name="Tabita R."/>
            <person name="Witte B."/>
            <person name="Santini J.M."/>
            <person name="Basu P."/>
            <person name="Hollibaugh J.T."/>
            <person name="Xie G."/>
            <person name="Stolz J.F."/>
            <person name="Richardson P."/>
        </authorList>
    </citation>
    <scope>NUCLEOTIDE SEQUENCE [LARGE SCALE GENOMIC DNA]</scope>
    <source>
        <strain evidence="9">ATCC BAA-1101 / DSM 17681 / MLHE-1</strain>
    </source>
</reference>
<dbReference type="OrthoDB" id="9800582at2"/>
<comment type="similarity">
    <text evidence="5">Belongs to the sirtuin family. Class II subfamily.</text>
</comment>
<dbReference type="GO" id="GO:0070403">
    <property type="term" value="F:NAD+ binding"/>
    <property type="evidence" value="ECO:0007669"/>
    <property type="project" value="UniProtKB-UniRule"/>
</dbReference>
<dbReference type="InterPro" id="IPR026587">
    <property type="entry name" value="Sirtuin_class_II"/>
</dbReference>
<evidence type="ECO:0000256" key="5">
    <source>
        <dbReference type="HAMAP-Rule" id="MF_01967"/>
    </source>
</evidence>
<accession>Q0AAN4</accession>
<dbReference type="HAMAP" id="MF_01967">
    <property type="entry name" value="Sirtuin_ClassII"/>
    <property type="match status" value="1"/>
</dbReference>
<feature type="binding site" evidence="5 6">
    <location>
        <position position="150"/>
    </location>
    <ligand>
        <name>Zn(2+)</name>
        <dbReference type="ChEBI" id="CHEBI:29105"/>
    </ligand>
</feature>